<organism evidence="3 4">
    <name type="scientific">Frisingicoccus caecimuris</name>
    <dbReference type="NCBI Taxonomy" id="1796636"/>
    <lineage>
        <taxon>Bacteria</taxon>
        <taxon>Bacillati</taxon>
        <taxon>Bacillota</taxon>
        <taxon>Clostridia</taxon>
        <taxon>Lachnospirales</taxon>
        <taxon>Lachnospiraceae</taxon>
        <taxon>Frisingicoccus</taxon>
    </lineage>
</organism>
<accession>A0A4R2L9T8</accession>
<dbReference type="InterPro" id="IPR051719">
    <property type="entry name" value="CASTOR_mTORC1"/>
</dbReference>
<evidence type="ECO:0000313" key="4">
    <source>
        <dbReference type="Proteomes" id="UP000295711"/>
    </source>
</evidence>
<feature type="coiled-coil region" evidence="1">
    <location>
        <begin position="61"/>
        <end position="101"/>
    </location>
</feature>
<dbReference type="InterPro" id="IPR045865">
    <property type="entry name" value="ACT-like_dom_sf"/>
</dbReference>
<comment type="caution">
    <text evidence="3">The sequence shown here is derived from an EMBL/GenBank/DDBJ whole genome shotgun (WGS) entry which is preliminary data.</text>
</comment>
<dbReference type="Gene3D" id="3.30.2130.10">
    <property type="entry name" value="VC0802-like"/>
    <property type="match status" value="1"/>
</dbReference>
<sequence>MANKRKLNKEERKRRRLQKGKQWLLTYQGTPKHMVKHYRERFHVDSMTAVKDLQELGVNYSQEQLDNIKRAEEERLKQKRLQKEKENREKYETIYEDCDDRFAFIAGYTSGGAPYGTTWEEIGIDPELPFEEKVERLAEGNYSFTEEEETNWDDEMPEMLVLPGLFSVCQVEDYSQVDLDAEYCFIGKTDEEKSLVCRTGDVPDNTIQQSDGWRAFRIQGVLDFSLIGILSEISGALARHEVGLFAISTFNTDYILVKDKDYKRAVKALTSEAYRIIEAE</sequence>
<gene>
    <name evidence="3" type="ORF">EV212_11226</name>
</gene>
<reference evidence="3 4" key="1">
    <citation type="submission" date="2019-03" db="EMBL/GenBank/DDBJ databases">
        <title>Genomic Encyclopedia of Type Strains, Phase IV (KMG-IV): sequencing the most valuable type-strain genomes for metagenomic binning, comparative biology and taxonomic classification.</title>
        <authorList>
            <person name="Goeker M."/>
        </authorList>
    </citation>
    <scope>NUCLEOTIDE SEQUENCE [LARGE SCALE GENOMIC DNA]</scope>
    <source>
        <strain evidence="3 4">DSM 28559</strain>
    </source>
</reference>
<protein>
    <recommendedName>
        <fullName evidence="2">CASTOR ACT domain-containing protein</fullName>
    </recommendedName>
</protein>
<evidence type="ECO:0000313" key="3">
    <source>
        <dbReference type="EMBL" id="TCO83551.1"/>
    </source>
</evidence>
<dbReference type="CDD" id="cd04868">
    <property type="entry name" value="ACT_AK-like"/>
    <property type="match status" value="1"/>
</dbReference>
<dbReference type="InterPro" id="IPR027795">
    <property type="entry name" value="CASTOR_ACT_dom"/>
</dbReference>
<evidence type="ECO:0000259" key="2">
    <source>
        <dbReference type="Pfam" id="PF13840"/>
    </source>
</evidence>
<keyword evidence="1" id="KW-0175">Coiled coil</keyword>
<feature type="domain" description="CASTOR ACT" evidence="2">
    <location>
        <begin position="210"/>
        <end position="270"/>
    </location>
</feature>
<dbReference type="SUPFAM" id="SSF55021">
    <property type="entry name" value="ACT-like"/>
    <property type="match status" value="2"/>
</dbReference>
<dbReference type="AlphaFoldDB" id="A0A4R2L9T8"/>
<name>A0A4R2L9T8_9FIRM</name>
<dbReference type="Proteomes" id="UP000295711">
    <property type="component" value="Unassembled WGS sequence"/>
</dbReference>
<dbReference type="Pfam" id="PF13840">
    <property type="entry name" value="ACT_7"/>
    <property type="match status" value="1"/>
</dbReference>
<evidence type="ECO:0000256" key="1">
    <source>
        <dbReference type="SAM" id="Coils"/>
    </source>
</evidence>
<dbReference type="PANTHER" id="PTHR31131">
    <property type="entry name" value="CHROMOSOME 1, WHOLE GENOME SHOTGUN SEQUENCE"/>
    <property type="match status" value="1"/>
</dbReference>
<keyword evidence="4" id="KW-1185">Reference proteome</keyword>
<dbReference type="EMBL" id="SLXA01000012">
    <property type="protein sequence ID" value="TCO83551.1"/>
    <property type="molecule type" value="Genomic_DNA"/>
</dbReference>
<dbReference type="PANTHER" id="PTHR31131:SF6">
    <property type="entry name" value="CASTOR ACT DOMAIN-CONTAINING PROTEIN"/>
    <property type="match status" value="1"/>
</dbReference>
<proteinExistence type="predicted"/>